<dbReference type="RefSeq" id="WP_338141593.1">
    <property type="nucleotide sequence ID" value="NZ_NMTV01000204.1"/>
</dbReference>
<dbReference type="EMBL" id="NMTV01000204">
    <property type="protein sequence ID" value="PDX70859.1"/>
    <property type="molecule type" value="Genomic_DNA"/>
</dbReference>
<name>A0A2A6ZVC1_9FIRM</name>
<protein>
    <submittedName>
        <fullName evidence="1">Accessory Sec system glycosylation chaperone GtfB</fullName>
    </submittedName>
</protein>
<organism evidence="1 2">
    <name type="scientific">Faecalibacterium prausnitzii</name>
    <dbReference type="NCBI Taxonomy" id="853"/>
    <lineage>
        <taxon>Bacteria</taxon>
        <taxon>Bacillati</taxon>
        <taxon>Bacillota</taxon>
        <taxon>Clostridia</taxon>
        <taxon>Eubacteriales</taxon>
        <taxon>Oscillospiraceae</taxon>
        <taxon>Faecalibacterium</taxon>
    </lineage>
</organism>
<sequence>YTAYTNLLKLISSEQASRVAFLGFMYPFARQNNFQNQALILTNSDQIEHLESIVSEVPTMHYHIGAITEMSSRLMDLAKYSNVSLYPNITTEQVKRLYQQADFYLDINHQNEILSATRAAFENNLLILAFTNTSHGPDYTAPSNIFSPMNAGQFKQTLKEALGNRDFLSHLLDRQREHAHVATPEDYKKVIG</sequence>
<feature type="non-terminal residue" evidence="1">
    <location>
        <position position="1"/>
    </location>
</feature>
<reference evidence="1 2" key="1">
    <citation type="journal article" date="2017" name="Front. Microbiol.">
        <title>New Insights into the Diversity of the Genus Faecalibacterium.</title>
        <authorList>
            <person name="Benevides L."/>
            <person name="Burman S."/>
            <person name="Martin R."/>
            <person name="Robert V."/>
            <person name="Thomas M."/>
            <person name="Miquel S."/>
            <person name="Chain F."/>
            <person name="Sokol H."/>
            <person name="Bermudez-Humaran L.G."/>
            <person name="Morrison M."/>
            <person name="Langella P."/>
            <person name="Azevedo V.A."/>
            <person name="Chatel J.M."/>
            <person name="Soares S."/>
        </authorList>
    </citation>
    <scope>NUCLEOTIDE SEQUENCE [LARGE SCALE GENOMIC DNA]</scope>
    <source>
        <strain evidence="1 2">CNCM I 4546</strain>
    </source>
</reference>
<comment type="caution">
    <text evidence="1">The sequence shown here is derived from an EMBL/GenBank/DDBJ whole genome shotgun (WGS) entry which is preliminary data.</text>
</comment>
<evidence type="ECO:0000313" key="1">
    <source>
        <dbReference type="EMBL" id="PDX70859.1"/>
    </source>
</evidence>
<evidence type="ECO:0000313" key="2">
    <source>
        <dbReference type="Proteomes" id="UP000219901"/>
    </source>
</evidence>
<accession>A0A2A6ZVC1</accession>
<gene>
    <name evidence="1" type="ORF">CGS55_16810</name>
</gene>
<dbReference type="Proteomes" id="UP000219901">
    <property type="component" value="Unassembled WGS sequence"/>
</dbReference>
<dbReference type="AlphaFoldDB" id="A0A2A6ZVC1"/>
<proteinExistence type="predicted"/>